<dbReference type="InterPro" id="IPR021778">
    <property type="entry name" value="Se/S_carrier-like"/>
</dbReference>
<dbReference type="Pfam" id="PF11823">
    <property type="entry name" value="Se_S_carrier"/>
    <property type="match status" value="1"/>
</dbReference>
<gene>
    <name evidence="2" type="ORF">NCTC12151_02018</name>
</gene>
<dbReference type="Proteomes" id="UP000249005">
    <property type="component" value="Chromosome 1"/>
</dbReference>
<organism evidence="2 3">
    <name type="scientific">Leminorella richardii</name>
    <dbReference type="NCBI Taxonomy" id="158841"/>
    <lineage>
        <taxon>Bacteria</taxon>
        <taxon>Pseudomonadati</taxon>
        <taxon>Pseudomonadota</taxon>
        <taxon>Gammaproteobacteria</taxon>
        <taxon>Enterobacterales</taxon>
        <taxon>Budviciaceae</taxon>
        <taxon>Leminorella</taxon>
    </lineage>
</organism>
<dbReference type="EMBL" id="LS483470">
    <property type="protein sequence ID" value="SQI41335.1"/>
    <property type="molecule type" value="Genomic_DNA"/>
</dbReference>
<evidence type="ECO:0000313" key="3">
    <source>
        <dbReference type="Proteomes" id="UP000249005"/>
    </source>
</evidence>
<dbReference type="RefSeq" id="WP_111740525.1">
    <property type="nucleotide sequence ID" value="NZ_LR698987.1"/>
</dbReference>
<reference evidence="2 3" key="1">
    <citation type="submission" date="2018-06" db="EMBL/GenBank/DDBJ databases">
        <authorList>
            <consortium name="Pathogen Informatics"/>
            <person name="Doyle S."/>
        </authorList>
    </citation>
    <scope>NUCLEOTIDE SEQUENCE [LARGE SCALE GENOMIC DNA]</scope>
    <source>
        <strain evidence="2 3">NCTC12151</strain>
    </source>
</reference>
<accession>A0A2X4XN33</accession>
<protein>
    <submittedName>
        <fullName evidence="2">Protein of uncharacterized function (DUF3343)</fullName>
    </submittedName>
</protein>
<sequence>MQQDYLFLFHTPLGVIRLKKALTERDIVYCVIDAPRALTADCGMAVTFSLAKGLEFSSLVNEQVSAVYQTEGDSVTLKWRDDG</sequence>
<dbReference type="OrthoDB" id="6464147at2"/>
<feature type="domain" description="Putative Se/S carrier protein-like" evidence="1">
    <location>
        <begin position="4"/>
        <end position="63"/>
    </location>
</feature>
<name>A0A2X4XN33_9GAMM</name>
<proteinExistence type="predicted"/>
<dbReference type="AlphaFoldDB" id="A0A2X4XN33"/>
<evidence type="ECO:0000313" key="2">
    <source>
        <dbReference type="EMBL" id="SQI41335.1"/>
    </source>
</evidence>
<keyword evidence="3" id="KW-1185">Reference proteome</keyword>
<evidence type="ECO:0000259" key="1">
    <source>
        <dbReference type="Pfam" id="PF11823"/>
    </source>
</evidence>
<dbReference type="KEGG" id="lri:NCTC12151_02018"/>